<reference evidence="8 9" key="1">
    <citation type="journal article" date="2019" name="Sci. Rep.">
        <title>A high-quality genome of Eragrostis curvula grass provides insights into Poaceae evolution and supports new strategies to enhance forage quality.</title>
        <authorList>
            <person name="Carballo J."/>
            <person name="Santos B.A.C.M."/>
            <person name="Zappacosta D."/>
            <person name="Garbus I."/>
            <person name="Selva J.P."/>
            <person name="Gallo C.A."/>
            <person name="Diaz A."/>
            <person name="Albertini E."/>
            <person name="Caccamo M."/>
            <person name="Echenique V."/>
        </authorList>
    </citation>
    <scope>NUCLEOTIDE SEQUENCE [LARGE SCALE GENOMIC DNA]</scope>
    <source>
        <strain evidence="9">cv. Victoria</strain>
        <tissue evidence="8">Leaf</tissue>
    </source>
</reference>
<dbReference type="InterPro" id="IPR051809">
    <property type="entry name" value="Plant_receptor-like_S/T_kinase"/>
</dbReference>
<evidence type="ECO:0000313" key="8">
    <source>
        <dbReference type="EMBL" id="TVU33045.1"/>
    </source>
</evidence>
<dbReference type="GO" id="GO:0004672">
    <property type="term" value="F:protein kinase activity"/>
    <property type="evidence" value="ECO:0007669"/>
    <property type="project" value="InterPro"/>
</dbReference>
<dbReference type="OrthoDB" id="1923451at2759"/>
<evidence type="ECO:0000313" key="9">
    <source>
        <dbReference type="Proteomes" id="UP000324897"/>
    </source>
</evidence>
<dbReference type="Pfam" id="PF00069">
    <property type="entry name" value="Pkinase"/>
    <property type="match status" value="1"/>
</dbReference>
<dbReference type="SUPFAM" id="SSF52058">
    <property type="entry name" value="L domain-like"/>
    <property type="match status" value="1"/>
</dbReference>
<dbReference type="GO" id="GO:0005524">
    <property type="term" value="F:ATP binding"/>
    <property type="evidence" value="ECO:0007669"/>
    <property type="project" value="InterPro"/>
</dbReference>
<protein>
    <recommendedName>
        <fullName evidence="7">Protein kinase domain-containing protein</fullName>
    </recommendedName>
</protein>
<dbReference type="PANTHER" id="PTHR27008">
    <property type="entry name" value="OS04G0122200 PROTEIN"/>
    <property type="match status" value="1"/>
</dbReference>
<dbReference type="Gene3D" id="3.80.10.10">
    <property type="entry name" value="Ribonuclease Inhibitor"/>
    <property type="match status" value="1"/>
</dbReference>
<evidence type="ECO:0000256" key="4">
    <source>
        <dbReference type="ARBA" id="ARBA00022737"/>
    </source>
</evidence>
<evidence type="ECO:0000259" key="7">
    <source>
        <dbReference type="PROSITE" id="PS50011"/>
    </source>
</evidence>
<dbReference type="GO" id="GO:0016020">
    <property type="term" value="C:membrane"/>
    <property type="evidence" value="ECO:0007669"/>
    <property type="project" value="UniProtKB-SubCell"/>
</dbReference>
<dbReference type="InterPro" id="IPR000719">
    <property type="entry name" value="Prot_kinase_dom"/>
</dbReference>
<comment type="subcellular location">
    <subcellularLocation>
        <location evidence="1">Membrane</location>
    </subcellularLocation>
</comment>
<feature type="domain" description="Protein kinase" evidence="7">
    <location>
        <begin position="20"/>
        <end position="225"/>
    </location>
</feature>
<name>A0A5J9VAS0_9POAL</name>
<dbReference type="EMBL" id="RWGY01000011">
    <property type="protein sequence ID" value="TVU33045.1"/>
    <property type="molecule type" value="Genomic_DNA"/>
</dbReference>
<dbReference type="PANTHER" id="PTHR27008:SF570">
    <property type="entry name" value="PROTEIN KINASE DOMAIN-CONTAINING PROTEIN"/>
    <property type="match status" value="1"/>
</dbReference>
<evidence type="ECO:0000256" key="6">
    <source>
        <dbReference type="ARBA" id="ARBA00023136"/>
    </source>
</evidence>
<keyword evidence="2" id="KW-0433">Leucine-rich repeat</keyword>
<organism evidence="8 9">
    <name type="scientific">Eragrostis curvula</name>
    <name type="common">weeping love grass</name>
    <dbReference type="NCBI Taxonomy" id="38414"/>
    <lineage>
        <taxon>Eukaryota</taxon>
        <taxon>Viridiplantae</taxon>
        <taxon>Streptophyta</taxon>
        <taxon>Embryophyta</taxon>
        <taxon>Tracheophyta</taxon>
        <taxon>Spermatophyta</taxon>
        <taxon>Magnoliopsida</taxon>
        <taxon>Liliopsida</taxon>
        <taxon>Poales</taxon>
        <taxon>Poaceae</taxon>
        <taxon>PACMAD clade</taxon>
        <taxon>Chloridoideae</taxon>
        <taxon>Eragrostideae</taxon>
        <taxon>Eragrostidinae</taxon>
        <taxon>Eragrostis</taxon>
    </lineage>
</organism>
<evidence type="ECO:0000256" key="1">
    <source>
        <dbReference type="ARBA" id="ARBA00004370"/>
    </source>
</evidence>
<evidence type="ECO:0000256" key="5">
    <source>
        <dbReference type="ARBA" id="ARBA00022989"/>
    </source>
</evidence>
<comment type="caution">
    <text evidence="8">The sequence shown here is derived from an EMBL/GenBank/DDBJ whole genome shotgun (WGS) entry which is preliminary data.</text>
</comment>
<dbReference type="PROSITE" id="PS50011">
    <property type="entry name" value="PROTEIN_KINASE_DOM"/>
    <property type="match status" value="1"/>
</dbReference>
<dbReference type="InterPro" id="IPR011009">
    <property type="entry name" value="Kinase-like_dom_sf"/>
</dbReference>
<dbReference type="InterPro" id="IPR008271">
    <property type="entry name" value="Ser/Thr_kinase_AS"/>
</dbReference>
<evidence type="ECO:0000256" key="3">
    <source>
        <dbReference type="ARBA" id="ARBA00022692"/>
    </source>
</evidence>
<dbReference type="AlphaFoldDB" id="A0A5J9VAS0"/>
<dbReference type="InterPro" id="IPR001611">
    <property type="entry name" value="Leu-rich_rpt"/>
</dbReference>
<keyword evidence="5" id="KW-1133">Transmembrane helix</keyword>
<feature type="non-terminal residue" evidence="8">
    <location>
        <position position="1"/>
    </location>
</feature>
<dbReference type="SUPFAM" id="SSF56112">
    <property type="entry name" value="Protein kinase-like (PK-like)"/>
    <property type="match status" value="1"/>
</dbReference>
<keyword evidence="3" id="KW-0812">Transmembrane</keyword>
<keyword evidence="6" id="KW-0472">Membrane</keyword>
<dbReference type="Proteomes" id="UP000324897">
    <property type="component" value="Chromosome 1"/>
</dbReference>
<dbReference type="Gene3D" id="1.10.510.10">
    <property type="entry name" value="Transferase(Phosphotransferase) domain 1"/>
    <property type="match status" value="1"/>
</dbReference>
<keyword evidence="9" id="KW-1185">Reference proteome</keyword>
<proteinExistence type="predicted"/>
<dbReference type="Gene3D" id="3.30.200.20">
    <property type="entry name" value="Phosphorylase Kinase, domain 1"/>
    <property type="match status" value="1"/>
</dbReference>
<accession>A0A5J9VAS0</accession>
<dbReference type="Pfam" id="PF00560">
    <property type="entry name" value="LRR_1"/>
    <property type="match status" value="1"/>
</dbReference>
<sequence>MQGNFLQGTIPSSMERLKGLEVLDLAHNNLSGNIPQFLGRMNGLVSLNPLIQPLRGTTAIEGNQGLCGGISELKLPLFSTSTHTTKKCSWELIRIFISTYADLVHATNGFASENLIGVGSFRSVYRGRMTIHNQQVIIAVKVLQRGLLKVLLRNQHGVKYKAKGSALPSMWLLALDYVHQHRPLPISHCDLKPSNILLDSDFVCNVGGFGLARVLHQDHSDMSEK</sequence>
<keyword evidence="4" id="KW-0677">Repeat</keyword>
<gene>
    <name evidence="8" type="ORF">EJB05_24826</name>
</gene>
<evidence type="ECO:0000256" key="2">
    <source>
        <dbReference type="ARBA" id="ARBA00022614"/>
    </source>
</evidence>
<dbReference type="PROSITE" id="PS00108">
    <property type="entry name" value="PROTEIN_KINASE_ST"/>
    <property type="match status" value="1"/>
</dbReference>
<dbReference type="InterPro" id="IPR032675">
    <property type="entry name" value="LRR_dom_sf"/>
</dbReference>
<dbReference type="Gramene" id="TVU33045">
    <property type="protein sequence ID" value="TVU33045"/>
    <property type="gene ID" value="EJB05_24826"/>
</dbReference>